<feature type="region of interest" description="Disordered" evidence="11">
    <location>
        <begin position="2465"/>
        <end position="2487"/>
    </location>
</feature>
<dbReference type="SMART" id="SM00216">
    <property type="entry name" value="VWD"/>
    <property type="match status" value="5"/>
</dbReference>
<feature type="region of interest" description="Disordered" evidence="11">
    <location>
        <begin position="1609"/>
        <end position="1637"/>
    </location>
</feature>
<evidence type="ECO:0000256" key="8">
    <source>
        <dbReference type="ARBA" id="ARBA00023180"/>
    </source>
</evidence>
<evidence type="ECO:0000259" key="13">
    <source>
        <dbReference type="PROSITE" id="PS01225"/>
    </source>
</evidence>
<dbReference type="SUPFAM" id="SSF49785">
    <property type="entry name" value="Galactose-binding domain-like"/>
    <property type="match status" value="2"/>
</dbReference>
<feature type="domain" description="Chitin-binding type-2" evidence="17">
    <location>
        <begin position="1696"/>
        <end position="1763"/>
    </location>
</feature>
<dbReference type="InterPro" id="IPR014853">
    <property type="entry name" value="VWF/SSPO/ZAN-like_Cys-rich_dom"/>
</dbReference>
<feature type="disulfide bond" evidence="9">
    <location>
        <begin position="3882"/>
        <end position="3934"/>
    </location>
</feature>
<feature type="region of interest" description="Disordered" evidence="11">
    <location>
        <begin position="1575"/>
        <end position="1594"/>
    </location>
</feature>
<feature type="domain" description="EGF-like" evidence="15">
    <location>
        <begin position="205"/>
        <end position="236"/>
    </location>
</feature>
<dbReference type="SMART" id="SM00215">
    <property type="entry name" value="VWC_out"/>
    <property type="match status" value="3"/>
</dbReference>
<feature type="compositionally biased region" description="Low complexity" evidence="11">
    <location>
        <begin position="1920"/>
        <end position="1942"/>
    </location>
</feature>
<feature type="chain" id="PRO_5043584059" description="Hemocytin" evidence="12">
    <location>
        <begin position="20"/>
        <end position="3971"/>
    </location>
</feature>
<evidence type="ECO:0000256" key="7">
    <source>
        <dbReference type="ARBA" id="ARBA00023157"/>
    </source>
</evidence>
<dbReference type="SUPFAM" id="SSF57625">
    <property type="entry name" value="Invertebrate chitin-binding proteins"/>
    <property type="match status" value="1"/>
</dbReference>
<evidence type="ECO:0000256" key="10">
    <source>
        <dbReference type="PROSITE-ProRule" id="PRU00076"/>
    </source>
</evidence>
<feature type="region of interest" description="Disordered" evidence="11">
    <location>
        <begin position="2502"/>
        <end position="2529"/>
    </location>
</feature>
<dbReference type="Pfam" id="PF00754">
    <property type="entry name" value="F5_F8_type_C"/>
    <property type="match status" value="2"/>
</dbReference>
<evidence type="ECO:0000256" key="2">
    <source>
        <dbReference type="ARBA" id="ARBA00007611"/>
    </source>
</evidence>
<dbReference type="SMART" id="SM00231">
    <property type="entry name" value="FA58C"/>
    <property type="match status" value="2"/>
</dbReference>
<dbReference type="Pfam" id="PF08742">
    <property type="entry name" value="C8"/>
    <property type="match status" value="4"/>
</dbReference>
<comment type="caution">
    <text evidence="10">Lacks conserved residue(s) required for the propagation of feature annotation.</text>
</comment>
<protein>
    <recommendedName>
        <fullName evidence="21">Hemocytin</fullName>
    </recommendedName>
</protein>
<dbReference type="InterPro" id="IPR000421">
    <property type="entry name" value="FA58C"/>
</dbReference>
<keyword evidence="7 10" id="KW-1015">Disulfide bond</keyword>
<dbReference type="GO" id="GO:0007399">
    <property type="term" value="P:nervous system development"/>
    <property type="evidence" value="ECO:0007669"/>
    <property type="project" value="UniProtKB-ARBA"/>
</dbReference>
<dbReference type="PROSITE" id="PS51233">
    <property type="entry name" value="VWFD"/>
    <property type="match status" value="5"/>
</dbReference>
<feature type="region of interest" description="Disordered" evidence="11">
    <location>
        <begin position="2124"/>
        <end position="2154"/>
    </location>
</feature>
<dbReference type="SMART" id="SM00494">
    <property type="entry name" value="ChtBD2"/>
    <property type="match status" value="2"/>
</dbReference>
<dbReference type="SMART" id="SM00041">
    <property type="entry name" value="CT"/>
    <property type="match status" value="1"/>
</dbReference>
<dbReference type="SMART" id="SM00181">
    <property type="entry name" value="EGF"/>
    <property type="match status" value="2"/>
</dbReference>
<dbReference type="GO" id="GO:0008061">
    <property type="term" value="F:chitin binding"/>
    <property type="evidence" value="ECO:0007669"/>
    <property type="project" value="InterPro"/>
</dbReference>
<feature type="domain" description="F5/8 type C" evidence="14">
    <location>
        <begin position="1963"/>
        <end position="2118"/>
    </location>
</feature>
<evidence type="ECO:0000256" key="5">
    <source>
        <dbReference type="ARBA" id="ARBA00022737"/>
    </source>
</evidence>
<feature type="domain" description="VWFD" evidence="18">
    <location>
        <begin position="718"/>
        <end position="900"/>
    </location>
</feature>
<keyword evidence="20" id="KW-1185">Reference proteome</keyword>
<feature type="compositionally biased region" description="Low complexity" evidence="11">
    <location>
        <begin position="2465"/>
        <end position="2482"/>
    </location>
</feature>
<organism evidence="19 20">
    <name type="scientific">Leptosia nina</name>
    <dbReference type="NCBI Taxonomy" id="320188"/>
    <lineage>
        <taxon>Eukaryota</taxon>
        <taxon>Metazoa</taxon>
        <taxon>Ecdysozoa</taxon>
        <taxon>Arthropoda</taxon>
        <taxon>Hexapoda</taxon>
        <taxon>Insecta</taxon>
        <taxon>Pterygota</taxon>
        <taxon>Neoptera</taxon>
        <taxon>Endopterygota</taxon>
        <taxon>Lepidoptera</taxon>
        <taxon>Glossata</taxon>
        <taxon>Ditrysia</taxon>
        <taxon>Papilionoidea</taxon>
        <taxon>Pieridae</taxon>
        <taxon>Pierinae</taxon>
        <taxon>Leptosia</taxon>
    </lineage>
</organism>
<evidence type="ECO:0000259" key="14">
    <source>
        <dbReference type="PROSITE" id="PS50022"/>
    </source>
</evidence>
<dbReference type="SMART" id="SM00214">
    <property type="entry name" value="VWC"/>
    <property type="match status" value="8"/>
</dbReference>
<evidence type="ECO:0000256" key="12">
    <source>
        <dbReference type="SAM" id="SignalP"/>
    </source>
</evidence>
<keyword evidence="6" id="KW-0722">Serine protease inhibitor</keyword>
<dbReference type="EMBL" id="CAVLEF010000006">
    <property type="protein sequence ID" value="CAK1545090.1"/>
    <property type="molecule type" value="Genomic_DNA"/>
</dbReference>
<dbReference type="Pfam" id="PF01826">
    <property type="entry name" value="TIL"/>
    <property type="match status" value="4"/>
</dbReference>
<feature type="compositionally biased region" description="Low complexity" evidence="11">
    <location>
        <begin position="1576"/>
        <end position="1590"/>
    </location>
</feature>
<dbReference type="CDD" id="cd19941">
    <property type="entry name" value="TIL"/>
    <property type="match status" value="7"/>
</dbReference>
<dbReference type="InterPro" id="IPR008979">
    <property type="entry name" value="Galactose-bd-like_sf"/>
</dbReference>
<name>A0AAV1J6K0_9NEOP</name>
<evidence type="ECO:0000256" key="4">
    <source>
        <dbReference type="ARBA" id="ARBA00022690"/>
    </source>
</evidence>
<sequence length="3971" mass="437024">MDLMVYGFIFLSIILITDAGYGIQPSEQNPQADVQAPPYIPAYLKNRQFTKSVHPQRYSGTKSVPRKVPGTKTPYSGTKSVYGERRSWQQSGSLPTYGQFHGNAKSPYSALCEVECKNNGICIDTNTCLCPPNFDGKFCEFEKKPCLVYPPTPKNSEKKCTADMCTIKCLKNHKFHDGSAIANLRCMNGHWQPTRSDLTSIPDCLPECDPPCVNGGVCLAVNTCQCPTEYKGPQCQYASNVCDVRKLAFNGGYNCMGDGEKFSCKLSCPAGASFSVPPAETYECLYSTGIFEPQPIPHCVFNEVVIITPSNHHYSNSFYSIHNSNETDITTTTPYPVDRHPIIVVQDLTPKGGSCLTWAGKHYKTFDGKIYSFESPCQHILVRDTVDHKYTVALRQPECKRSGYCPSEITVYLEDKMYSLSVGEDNSVLFRSTKRLIPIPATLPGIRVDMPTDILVVNLDALGVTIKWDLNNLVIVEGTVALWNKTEGLCGTLDSNPENDMTTKEGNIAKTKSVMIASWQLNKIGDICDGSTKETSACMDETDEAVKKAMQFCATIFTKDKFRKCSKAMDVTQLIEACQWDYCACAETLTPEECACRTVSVYAKECLRHGVEEMRNWRDSETCPMQCPAGKIYRACGPDTQPSCAFPYSAPLNDSSCVEGCFCPEGLFLEGGKCVEKSECPCRARKQIFPPGAVVPKSCNTCTCQAGEWLCTQTPCGARCGAVGDPHYTTFDGLRYDFMGHCTYTLLKAQNLTIEVENVACSGSITEAMNLAPYKGEGKPSCTKAVNLAYKGANIHMKQGGFILVNGKEVSSLPVTVGDIKIRAASSLFIIVQLPIKVDLWWDGNTRVFVDVPPAFTDKTAGLCGTFNLNQKDDFLTPEGDIEQSALAFANKWKTREFCEDTSTVEPEHPCKANVENKATAEQYCTKLKSKLFESCHWYVDVEPYYDACVYDMCACEGDVSRCLCPILGDYAMACAKAGVMIQWRYNVKECELQCSGGQEYTVCADSCLRTCTDIAVSTTSQCKPCCVEGCACPPGQVLDNNNECVPTGLCPCYHKGMEFKAGYKEVRAGRRERELCTCVGARWECVPATLADIKAYPPAEDLRSNCSAANNMDFTTCLTSQPLTCKNMHLPPSTTTEECRPGCQCKKGYVLESTSKKCVLPETCPCHHGGRSYPDGHTMQEECNTCTCVSGQWTCTKQQCSGICTAWGDSHMLTFDGSEFDFEGVCTYLLAKGVLDGQDGFSVEIQNVPCGTTGATCSKSATLKVGTGSALEEVTLAKNTPLPDGKNLKRIKIRTAGAYTYLDVPSVGVSIQWDRGLRVYIKLDSIWNNRVKGLCGNYNGDMLDDFQTPSGGGLAETSPLLFADSWKLKPTCPKASPITNHCKERPERKEWAANTCGVLKQYPFTMCHSEVPVSGFLARCEMDACACDAGGDCECACAAIATYAHMCNTRGVPVKWRSQELCPMQCDEECSNYNECMSPCPPETCDNTLEYNEIKTVCEQETCIEGCKANKTCPDGLVYSNSSMKECVPRAKCKPICMTLPDGTEILEGEVIEQDACHTCRCSKKVRVCSGQPCSTEASTPIPTEPAETTPHDEAFRCSTGWSEWINRGPSEIEPNGESKDVEPLPKPKEFPSGTPMCKKENMTEIECRTVGDHVKAKETGFNVECSLEKGLICNEREKNCPDFEIRVKCQCEELFQCLDSNHPNHPHPTDCTKFYECTPNPGQPQPHAVLKDCPSGLMYHTSLMICDWPASVLVERPECGQTTSSTFSTSTSTEASTQASSTEASTDLCPPGQVYKECAYPCDKLCDHYKRTLQDKGQCLIGEKCVSGCVDHAVANVKCDFGSLWRDEKTCVPLKDCTCQYEGKIIKPGGVISVDDCTKCQCLDNELHCDSSDCVSIIVPIKGSTHSPMIFPESHKISSTTPATTTTTTESTTAGTSEETLPTTEATTLIIKTTVSPPPKCNPDHFKNLLWDGTPLPQDAFTASSVTSAMFEPYFAQLNGRVSAQSAGSWNPSPEDKDHYIQVELPEKTPVYGVVMQGNPLFDQYVTSYEVMYGDDGTVFSYVDTTSGQPQVFRGPVDHTTPLKQMFEKPIEAKFVRIHPLTWHEEVAIRLELIGCEEFTTTVSTPSTPTTPTTPTTTVTDTTPSTSTQTTPTVRALECVDPLGLAAELPLDMIEVSSNNDDRSFLKLDSDKGWKPTYSTPGEWIMFNFTAPRNITAIKTKGGPSGWVSAYNIMYTSDLTTFNPVVDNTGSYKMFPGNFDEGSVVQNEFQPPLHAQYLKILPLKWKNGIEMRVEPIGCFEPYPVPEEEREERVPTPKQPCEVCPDVPAQSSSCACTRPYYFDGENCVPRDECPCVVGFMLYPVGSSFRGDKCDDCMCKMGGVTDCRPATECVCGPELVPQLSSACECVCEPCANGTRICPTSKLCLPLEKWCDGLQDCPDDERDCTTVATVTETVITTVVHTDANTPPTSTVPTTVPTTTEKPKECPKVECSPGYSVVMTSNSQSSYSRSTSDLPPPRPRYSYRPYYRGSKGGFSKGGFRKTGYSKGGFAKGGSYGPPAPPRQNPTFSLDKPSASIESKKKEECPQFKCVPVLPPFRPGSTPKPAICSTPICPPQYSLKLESVPALPNQCPQYGCVPPPERPVFCNVTGRTFNTFDGMEYKFDVCFHILARENRFDAWTVLVRKKCSVDAGCANELMVLQDDQLILVKPSLMIEYDNYEYTVEQTNKICFQKNSFDVHRLGNGIAIASRKYNFTVLYSPDGDVKIGVNKKYMGHIDGLCGAYDGDVSNDRRLPNGRLAKSITQFGDAWAKPGLPKNACKPKVIPAQKQKRVWDLCNVITKEPLSECAKVLNLDKWRSICLEKICECAEMPTRTSILILGEYRMIVLLIAPPPFIHYDCYRKRCEPTCGAISSGLSDCAVEDGQCFPGCYCPPGKLRNGDQCLAPHDCLDCVCTGVGTPAKYVTFEGDDVPFLGNCTYLASRDRNETGKHKYEVYATNGPCEEFDGVVCTKTVHLIYEKNIIHISKDPETKKLVTTVNGKQVFRYPMDNEWAVISVLYGQDISVMLSDLHVELQVKQNKMEFTVQVPSHLYANHTEGLCGVCAGYQDHLVTSNGTVTDNFDIYGKSWKATPEVLNILEVPLQDQCGEVPPTPECTPPPPESNPCYNIHNIDKFGACHALVDPEPFIQNCEAEICDFNRTDACPTLERYAAECRKQGICLDWRTDLCPFTCESPLVYRPCVDCERTCENHDDLEKNPKNCDSKPVEGCFCPQGKVLVNSTCIEPSKCFPCDSNSEHYAGDEWQEDACTKCTCSKVADKNIAHVACTTQTCTVPVCSGDEDRVKMATKIGACCPEYICVPKPKEPEIQCEEPKKMDCGFGQVLKQKTNANGCQEFTCECKPANECEEVPNENEVEMLEPGIERVVDRTGCCPKAQLICRPNACPKAPKCPEFHTMETHNATGQCCPEYKCELPKDKCLVTLEWEAASRGGEKPRTTPQVVPKEIDAAWLDGPCRSCRCVQSGPAANAQCSVTECPPIVSSEQFVVEARPVPFACCPRAVQTACRQGDVIYKVDESWKSAHNVCESYQCKEVSEGKLEIVTTVQTCDATCQAGWDYVPATADSGQCCGRCKPAACVFKGEVHNVSETWTSGDFCYNYTCALIEDSLQVLSSNEPCPEIPKTMLEQFVLSDEKIPGKCCPKREPVACRVGNDIYQEGQTWPTSDPCKNVTCSRDTSGRLTKTEAVQSCDTQCKLGWAYQAPPGGQCCGQCAQEQCVVGGELKEPGATWKSMDNCTTYTCDKLGEEVFVSSSRVQCPDVSTCPPEDLFTEGCCQICHEKPKSQSKCVPTDVDAQDSIGLIRVKFNQRGLCVNKEPLRGFRECRGSCDSGTLYNNQTGSYDSQCECCTASRYAPLVVTLSCEDGSTVAHRVASTENCVCRRCGESLSDFPLHSSPRPYGHKSLPDLYKRFGEPTQY</sequence>
<dbReference type="PROSITE" id="PS01208">
    <property type="entry name" value="VWFC_1"/>
    <property type="match status" value="1"/>
</dbReference>
<evidence type="ECO:0000259" key="16">
    <source>
        <dbReference type="PROSITE" id="PS50184"/>
    </source>
</evidence>
<dbReference type="SUPFAM" id="SSF57567">
    <property type="entry name" value="Serine protease inhibitors"/>
    <property type="match status" value="5"/>
</dbReference>
<dbReference type="GO" id="GO:0004867">
    <property type="term" value="F:serine-type endopeptidase inhibitor activity"/>
    <property type="evidence" value="ECO:0007669"/>
    <property type="project" value="UniProtKB-KW"/>
</dbReference>
<evidence type="ECO:0000256" key="3">
    <source>
        <dbReference type="ARBA" id="ARBA00009456"/>
    </source>
</evidence>
<dbReference type="InterPro" id="IPR036084">
    <property type="entry name" value="Ser_inhib-like_sf"/>
</dbReference>
<dbReference type="PANTHER" id="PTHR11339">
    <property type="entry name" value="EXTRACELLULAR MATRIX GLYCOPROTEIN RELATED"/>
    <property type="match status" value="1"/>
</dbReference>
<dbReference type="InterPro" id="IPR036508">
    <property type="entry name" value="Chitin-bd_dom_sf"/>
</dbReference>
<keyword evidence="5" id="KW-0677">Repeat</keyword>
<feature type="disulfide bond" evidence="10">
    <location>
        <begin position="130"/>
        <end position="139"/>
    </location>
</feature>
<dbReference type="InterPro" id="IPR002557">
    <property type="entry name" value="Chitin-bd_dom"/>
</dbReference>
<dbReference type="Gene3D" id="2.60.120.260">
    <property type="entry name" value="Galactose-binding domain-like"/>
    <property type="match status" value="2"/>
</dbReference>
<feature type="signal peptide" evidence="12">
    <location>
        <begin position="1"/>
        <end position="19"/>
    </location>
</feature>
<dbReference type="Gene3D" id="2.10.25.10">
    <property type="entry name" value="Laminin"/>
    <property type="match status" value="6"/>
</dbReference>
<dbReference type="Pfam" id="PF00094">
    <property type="entry name" value="VWD"/>
    <property type="match status" value="5"/>
</dbReference>
<dbReference type="InterPro" id="IPR001846">
    <property type="entry name" value="VWF_type-D"/>
</dbReference>
<dbReference type="GO" id="GO:0031012">
    <property type="term" value="C:extracellular matrix"/>
    <property type="evidence" value="ECO:0007669"/>
    <property type="project" value="TreeGrafter"/>
</dbReference>
<dbReference type="PROSITE" id="PS01286">
    <property type="entry name" value="FA58C_2"/>
    <property type="match status" value="1"/>
</dbReference>
<evidence type="ECO:0000313" key="20">
    <source>
        <dbReference type="Proteomes" id="UP001497472"/>
    </source>
</evidence>
<feature type="compositionally biased region" description="Low complexity" evidence="11">
    <location>
        <begin position="2503"/>
        <end position="2514"/>
    </location>
</feature>
<dbReference type="SUPFAM" id="SSF57196">
    <property type="entry name" value="EGF/Laminin"/>
    <property type="match status" value="2"/>
</dbReference>
<feature type="domain" description="VWFD" evidence="18">
    <location>
        <begin position="353"/>
        <end position="529"/>
    </location>
</feature>
<evidence type="ECO:0000256" key="1">
    <source>
        <dbReference type="ARBA" id="ARBA00004239"/>
    </source>
</evidence>
<evidence type="ECO:0000256" key="6">
    <source>
        <dbReference type="ARBA" id="ARBA00022900"/>
    </source>
</evidence>
<dbReference type="InterPro" id="IPR006207">
    <property type="entry name" value="Cys_knot_C"/>
</dbReference>
<comment type="similarity">
    <text evidence="3">Belongs to the thrombospondin family.</text>
</comment>
<dbReference type="SMART" id="SM00192">
    <property type="entry name" value="LDLa"/>
    <property type="match status" value="1"/>
</dbReference>
<evidence type="ECO:0000313" key="19">
    <source>
        <dbReference type="EMBL" id="CAK1545090.1"/>
    </source>
</evidence>
<evidence type="ECO:0000256" key="11">
    <source>
        <dbReference type="SAM" id="MobiDB-lite"/>
    </source>
</evidence>
<dbReference type="InterPro" id="IPR001007">
    <property type="entry name" value="VWF_dom"/>
</dbReference>
<feature type="disulfide bond" evidence="10">
    <location>
        <begin position="208"/>
        <end position="218"/>
    </location>
</feature>
<dbReference type="PROSITE" id="PS01185">
    <property type="entry name" value="CTCK_1"/>
    <property type="match status" value="1"/>
</dbReference>
<dbReference type="Proteomes" id="UP001497472">
    <property type="component" value="Unassembled WGS sequence"/>
</dbReference>
<gene>
    <name evidence="19" type="ORF">LNINA_LOCUS4779</name>
</gene>
<feature type="domain" description="VWFC" evidence="16">
    <location>
        <begin position="3285"/>
        <end position="3358"/>
    </location>
</feature>
<evidence type="ECO:0000259" key="17">
    <source>
        <dbReference type="PROSITE" id="PS50940"/>
    </source>
</evidence>
<dbReference type="FunFam" id="2.10.25.10:FF:000055">
    <property type="entry name" value="alpha-tectorin isoform X1"/>
    <property type="match status" value="1"/>
</dbReference>
<feature type="compositionally biased region" description="Basic and acidic residues" evidence="11">
    <location>
        <begin position="1618"/>
        <end position="1631"/>
    </location>
</feature>
<feature type="disulfide bond" evidence="10">
    <location>
        <begin position="112"/>
        <end position="122"/>
    </location>
</feature>
<comment type="subcellular location">
    <subcellularLocation>
        <location evidence="1">Secreted</location>
        <location evidence="1">Extracellular space</location>
    </subcellularLocation>
</comment>
<dbReference type="PROSITE" id="PS50022">
    <property type="entry name" value="FA58C_3"/>
    <property type="match status" value="2"/>
</dbReference>
<dbReference type="InterPro" id="IPR050780">
    <property type="entry name" value="Mucin_vWF_Thrombospondin_sf"/>
</dbReference>
<dbReference type="InterPro" id="IPR000742">
    <property type="entry name" value="EGF"/>
</dbReference>
<feature type="domain" description="CTCK" evidence="13">
    <location>
        <begin position="3842"/>
        <end position="3938"/>
    </location>
</feature>
<feature type="domain" description="VWFD" evidence="18">
    <location>
        <begin position="2645"/>
        <end position="2821"/>
    </location>
</feature>
<keyword evidence="12" id="KW-0732">Signal</keyword>
<comment type="similarity">
    <text evidence="2">Belongs to the serine protease inhibitor-like (TIL domain-containing) family.</text>
</comment>
<keyword evidence="10" id="KW-0245">EGF-like domain</keyword>
<feature type="domain" description="F5/8 type C" evidence="14">
    <location>
        <begin position="2161"/>
        <end position="2300"/>
    </location>
</feature>
<reference evidence="19 20" key="1">
    <citation type="submission" date="2023-11" db="EMBL/GenBank/DDBJ databases">
        <authorList>
            <person name="Okamura Y."/>
        </authorList>
    </citation>
    <scope>NUCLEOTIDE SEQUENCE [LARGE SCALE GENOMIC DNA]</scope>
</reference>
<dbReference type="Pfam" id="PF23244">
    <property type="entry name" value="VWF"/>
    <property type="match status" value="2"/>
</dbReference>
<feature type="domain" description="VWFD" evidence="18">
    <location>
        <begin position="2952"/>
        <end position="3136"/>
    </location>
</feature>
<dbReference type="PROSITE" id="PS00022">
    <property type="entry name" value="EGF_1"/>
    <property type="match status" value="2"/>
</dbReference>
<evidence type="ECO:0000259" key="15">
    <source>
        <dbReference type="PROSITE" id="PS50026"/>
    </source>
</evidence>
<feature type="region of interest" description="Disordered" evidence="11">
    <location>
        <begin position="1764"/>
        <end position="1787"/>
    </location>
</feature>
<dbReference type="InterPro" id="IPR002172">
    <property type="entry name" value="LDrepeatLR_classA_rpt"/>
</dbReference>
<dbReference type="PANTHER" id="PTHR11339:SF386">
    <property type="entry name" value="HEMOLECTIN, ISOFORM A"/>
    <property type="match status" value="1"/>
</dbReference>
<feature type="domain" description="EGF-like" evidence="15">
    <location>
        <begin position="108"/>
        <end position="140"/>
    </location>
</feature>
<dbReference type="SMART" id="SM00832">
    <property type="entry name" value="C8"/>
    <property type="match status" value="4"/>
</dbReference>
<dbReference type="GO" id="GO:0005615">
    <property type="term" value="C:extracellular space"/>
    <property type="evidence" value="ECO:0007669"/>
    <property type="project" value="TreeGrafter"/>
</dbReference>
<comment type="caution">
    <text evidence="19">The sequence shown here is derived from an EMBL/GenBank/DDBJ whole genome shotgun (WGS) entry which is preliminary data.</text>
</comment>
<dbReference type="Gene3D" id="3.20.20.80">
    <property type="entry name" value="Glycosidases"/>
    <property type="match status" value="1"/>
</dbReference>
<dbReference type="PROSITE" id="PS50184">
    <property type="entry name" value="VWFC_2"/>
    <property type="match status" value="1"/>
</dbReference>
<dbReference type="PROSITE" id="PS01285">
    <property type="entry name" value="FA58C_1"/>
    <property type="match status" value="1"/>
</dbReference>
<evidence type="ECO:0000259" key="18">
    <source>
        <dbReference type="PROSITE" id="PS51233"/>
    </source>
</evidence>
<dbReference type="PROSITE" id="PS50026">
    <property type="entry name" value="EGF_3"/>
    <property type="match status" value="2"/>
</dbReference>
<keyword evidence="8" id="KW-0325">Glycoprotein</keyword>
<dbReference type="CDD" id="cd00057">
    <property type="entry name" value="FA58C"/>
    <property type="match status" value="2"/>
</dbReference>
<feature type="disulfide bond" evidence="10">
    <location>
        <begin position="226"/>
        <end position="235"/>
    </location>
</feature>
<accession>A0AAV1J6K0</accession>
<evidence type="ECO:0000256" key="9">
    <source>
        <dbReference type="PROSITE-ProRule" id="PRU00039"/>
    </source>
</evidence>
<keyword evidence="4" id="KW-0646">Protease inhibitor</keyword>
<dbReference type="InterPro" id="IPR002919">
    <property type="entry name" value="TIL_dom"/>
</dbReference>
<feature type="disulfide bond" evidence="9">
    <location>
        <begin position="3878"/>
        <end position="3932"/>
    </location>
</feature>
<dbReference type="PROSITE" id="PS01225">
    <property type="entry name" value="CTCK_2"/>
    <property type="match status" value="1"/>
</dbReference>
<feature type="region of interest" description="Disordered" evidence="11">
    <location>
        <begin position="1915"/>
        <end position="1942"/>
    </location>
</feature>
<proteinExistence type="inferred from homology"/>
<dbReference type="PROSITE" id="PS50940">
    <property type="entry name" value="CHIT_BIND_II"/>
    <property type="match status" value="1"/>
</dbReference>
<feature type="region of interest" description="Disordered" evidence="11">
    <location>
        <begin position="55"/>
        <end position="76"/>
    </location>
</feature>
<evidence type="ECO:0008006" key="21">
    <source>
        <dbReference type="Google" id="ProtNLM"/>
    </source>
</evidence>
<feature type="domain" description="VWFD" evidence="18">
    <location>
        <begin position="1203"/>
        <end position="1374"/>
    </location>
</feature>
<dbReference type="SUPFAM" id="SSF57603">
    <property type="entry name" value="FnI-like domain"/>
    <property type="match status" value="2"/>
</dbReference>